<dbReference type="EMBL" id="MU825879">
    <property type="protein sequence ID" value="KAJ7385797.1"/>
    <property type="molecule type" value="Genomic_DNA"/>
</dbReference>
<dbReference type="SMART" id="SM00327">
    <property type="entry name" value="VWA"/>
    <property type="match status" value="2"/>
</dbReference>
<dbReference type="AlphaFoldDB" id="A0A9X0D3D5"/>
<dbReference type="PANTHER" id="PTHR24020">
    <property type="entry name" value="COLLAGEN ALPHA"/>
    <property type="match status" value="1"/>
</dbReference>
<dbReference type="SUPFAM" id="SSF53300">
    <property type="entry name" value="vWA-like"/>
    <property type="match status" value="4"/>
</dbReference>
<feature type="domain" description="VWFA" evidence="1">
    <location>
        <begin position="1"/>
        <end position="60"/>
    </location>
</feature>
<feature type="domain" description="VWFA" evidence="1">
    <location>
        <begin position="555"/>
        <end position="669"/>
    </location>
</feature>
<evidence type="ECO:0000313" key="3">
    <source>
        <dbReference type="Proteomes" id="UP001163046"/>
    </source>
</evidence>
<dbReference type="OrthoDB" id="6132182at2759"/>
<comment type="caution">
    <text evidence="2">The sequence shown here is derived from an EMBL/GenBank/DDBJ whole genome shotgun (WGS) entry which is preliminary data.</text>
</comment>
<proteinExistence type="predicted"/>
<dbReference type="Gene3D" id="3.40.50.410">
    <property type="entry name" value="von Willebrand factor, type A domain"/>
    <property type="match status" value="5"/>
</dbReference>
<accession>A0A9X0D3D5</accession>
<dbReference type="InterPro" id="IPR050525">
    <property type="entry name" value="ECM_Assembly_Org"/>
</dbReference>
<feature type="domain" description="VWFA" evidence="1">
    <location>
        <begin position="206"/>
        <end position="374"/>
    </location>
</feature>
<keyword evidence="3" id="KW-1185">Reference proteome</keyword>
<evidence type="ECO:0000259" key="1">
    <source>
        <dbReference type="PROSITE" id="PS50234"/>
    </source>
</evidence>
<evidence type="ECO:0000313" key="2">
    <source>
        <dbReference type="EMBL" id="KAJ7385797.1"/>
    </source>
</evidence>
<dbReference type="InterPro" id="IPR002035">
    <property type="entry name" value="VWF_A"/>
</dbReference>
<organism evidence="2 3">
    <name type="scientific">Desmophyllum pertusum</name>
    <dbReference type="NCBI Taxonomy" id="174260"/>
    <lineage>
        <taxon>Eukaryota</taxon>
        <taxon>Metazoa</taxon>
        <taxon>Cnidaria</taxon>
        <taxon>Anthozoa</taxon>
        <taxon>Hexacorallia</taxon>
        <taxon>Scleractinia</taxon>
        <taxon>Caryophylliina</taxon>
        <taxon>Caryophylliidae</taxon>
        <taxon>Desmophyllum</taxon>
    </lineage>
</organism>
<protein>
    <recommendedName>
        <fullName evidence="1">VWFA domain-containing protein</fullName>
    </recommendedName>
</protein>
<feature type="domain" description="VWFA" evidence="1">
    <location>
        <begin position="398"/>
        <end position="489"/>
    </location>
</feature>
<name>A0A9X0D3D5_9CNID</name>
<dbReference type="Pfam" id="PF00092">
    <property type="entry name" value="VWA"/>
    <property type="match status" value="4"/>
</dbReference>
<dbReference type="Proteomes" id="UP001163046">
    <property type="component" value="Unassembled WGS sequence"/>
</dbReference>
<sequence length="669" mass="70734">MVDASSSINGKDNFQLVMNFVTDVFHSFTLGSGIRYGLVVFGSSAKVVFGFDKYTSINDVEARGFQSYFRPVVAVNVGRGSFRMSRTSLFIGDAAGRTPEGVDVSGAGGFEKKVGQTHGCGLVESALTNAEKIGNGKATVRSGGGGMGKCRCDKKMSKEIRSRQDDLKGCLMMCWQMWTTKSLYICEVPQVGAVNAIGAGGVAVCDLAIMVDASSSINGKDNFQLVMNFVTDVFHSFTLGSGIRYGLVVFGSSAKVVFGFDKYTSINDVDAEVSSLTLTGGSCNVGAALLECQNSLFIGDAAGRTRILLVITAGKSTDDVINAAVSLTTAGVKTIAVGIGGLFDRSELSAMALTSSHVLTATSFSSLPVIDRRVPTLISQASGMIIRENAQLISGGCDLAFMVDASSNIKDKANFRLVLNFVTRVFHSFTLGDGVRYGLVVFGESVKVVFEFSRYTSMAQVDSAVANVELMDGEAAQEVSSSAGALKTAGIKIIAVGMGDSFDKSQLSAMAFSPSYVLTAASFNGLPGIGESVSTIVSQAGGIGTALVTRGAQVDLGFLIDGSENINKYGAGNFQKCLEFVKLITKPFVISPTDTRVGAIVFSHQTELQFNFNQYKTKPEVEAAIDRIQYPSSLTYDGKGLTMVAEKLFNDIRVGVSTCAGHSNRGMVW</sequence>
<dbReference type="PROSITE" id="PS50234">
    <property type="entry name" value="VWFA"/>
    <property type="match status" value="4"/>
</dbReference>
<dbReference type="PANTHER" id="PTHR24020:SF20">
    <property type="entry name" value="PH DOMAIN-CONTAINING PROTEIN"/>
    <property type="match status" value="1"/>
</dbReference>
<gene>
    <name evidence="2" type="ORF">OS493_013831</name>
</gene>
<reference evidence="2" key="1">
    <citation type="submission" date="2023-01" db="EMBL/GenBank/DDBJ databases">
        <title>Genome assembly of the deep-sea coral Lophelia pertusa.</title>
        <authorList>
            <person name="Herrera S."/>
            <person name="Cordes E."/>
        </authorList>
    </citation>
    <scope>NUCLEOTIDE SEQUENCE</scope>
    <source>
        <strain evidence="2">USNM1676648</strain>
        <tissue evidence="2">Polyp</tissue>
    </source>
</reference>
<dbReference type="InterPro" id="IPR036465">
    <property type="entry name" value="vWFA_dom_sf"/>
</dbReference>